<reference evidence="4" key="1">
    <citation type="submission" date="2022-06" db="EMBL/GenBank/DDBJ databases">
        <title>Genome Sequence of Candolleomyces eurysporus.</title>
        <authorList>
            <person name="Buettner E."/>
        </authorList>
    </citation>
    <scope>NUCLEOTIDE SEQUENCE</scope>
    <source>
        <strain evidence="4">VTCC 930004</strain>
    </source>
</reference>
<name>A0A9W8MHD3_9AGAR</name>
<dbReference type="AlphaFoldDB" id="A0A9W8MHD3"/>
<dbReference type="SUPFAM" id="SSF56112">
    <property type="entry name" value="Protein kinase-like (PK-like)"/>
    <property type="match status" value="1"/>
</dbReference>
<dbReference type="InterPro" id="IPR051681">
    <property type="entry name" value="Ser/Thr_Kinases-Pseudokinases"/>
</dbReference>
<sequence>MRPLCDVYAGTLMYRGREEKVIVKALRIINCTGLPQDKVGLVASTTRKVVREGFISSLLNHANICPFIGLTRVNNFELPAIVSLFVPNQCLEYMKAHPERRLSANREVAAGLKYLHDAMIIHGDVKPDNIMINAQGRVQIIDFGLSKLESMTGFTTQQQGQRNPRYCAPELLRIEGPIKPTFEADVFSLSMTMLQILDGEGIDSMPYNHIKPNHDFKLWSLLAGPKNEQRLIERPRLDRYINVPSACHGLLQRCWEELPADRPPMTVIVNEFRELEESLGELPPPLMSGVNPELDFRPNP</sequence>
<evidence type="ECO:0000256" key="2">
    <source>
        <dbReference type="ARBA" id="ARBA00022840"/>
    </source>
</evidence>
<organism evidence="4 5">
    <name type="scientific">Candolleomyces eurysporus</name>
    <dbReference type="NCBI Taxonomy" id="2828524"/>
    <lineage>
        <taxon>Eukaryota</taxon>
        <taxon>Fungi</taxon>
        <taxon>Dikarya</taxon>
        <taxon>Basidiomycota</taxon>
        <taxon>Agaricomycotina</taxon>
        <taxon>Agaricomycetes</taxon>
        <taxon>Agaricomycetidae</taxon>
        <taxon>Agaricales</taxon>
        <taxon>Agaricineae</taxon>
        <taxon>Psathyrellaceae</taxon>
        <taxon>Candolleomyces</taxon>
    </lineage>
</organism>
<accession>A0A9W8MHD3</accession>
<dbReference type="PANTHER" id="PTHR44329:SF298">
    <property type="entry name" value="MIXED LINEAGE KINASE DOMAIN-LIKE PROTEIN"/>
    <property type="match status" value="1"/>
</dbReference>
<dbReference type="Gene3D" id="1.10.510.10">
    <property type="entry name" value="Transferase(Phosphotransferase) domain 1"/>
    <property type="match status" value="1"/>
</dbReference>
<dbReference type="Proteomes" id="UP001140091">
    <property type="component" value="Unassembled WGS sequence"/>
</dbReference>
<feature type="non-terminal residue" evidence="4">
    <location>
        <position position="1"/>
    </location>
</feature>
<dbReference type="InterPro" id="IPR008271">
    <property type="entry name" value="Ser/Thr_kinase_AS"/>
</dbReference>
<feature type="domain" description="Protein kinase" evidence="3">
    <location>
        <begin position="1"/>
        <end position="279"/>
    </location>
</feature>
<dbReference type="PROSITE" id="PS50011">
    <property type="entry name" value="PROTEIN_KINASE_DOM"/>
    <property type="match status" value="1"/>
</dbReference>
<keyword evidence="5" id="KW-1185">Reference proteome</keyword>
<evidence type="ECO:0000313" key="5">
    <source>
        <dbReference type="Proteomes" id="UP001140091"/>
    </source>
</evidence>
<dbReference type="GO" id="GO:0004674">
    <property type="term" value="F:protein serine/threonine kinase activity"/>
    <property type="evidence" value="ECO:0007669"/>
    <property type="project" value="TreeGrafter"/>
</dbReference>
<dbReference type="EMBL" id="JANBPK010000853">
    <property type="protein sequence ID" value="KAJ2929962.1"/>
    <property type="molecule type" value="Genomic_DNA"/>
</dbReference>
<dbReference type="SMART" id="SM00220">
    <property type="entry name" value="S_TKc"/>
    <property type="match status" value="1"/>
</dbReference>
<dbReference type="InterPro" id="IPR011009">
    <property type="entry name" value="Kinase-like_dom_sf"/>
</dbReference>
<evidence type="ECO:0000259" key="3">
    <source>
        <dbReference type="PROSITE" id="PS50011"/>
    </source>
</evidence>
<dbReference type="OrthoDB" id="5966500at2759"/>
<proteinExistence type="predicted"/>
<dbReference type="Pfam" id="PF00069">
    <property type="entry name" value="Pkinase"/>
    <property type="match status" value="1"/>
</dbReference>
<dbReference type="GO" id="GO:0005524">
    <property type="term" value="F:ATP binding"/>
    <property type="evidence" value="ECO:0007669"/>
    <property type="project" value="UniProtKB-KW"/>
</dbReference>
<comment type="caution">
    <text evidence="4">The sequence shown here is derived from an EMBL/GenBank/DDBJ whole genome shotgun (WGS) entry which is preliminary data.</text>
</comment>
<dbReference type="InterPro" id="IPR000719">
    <property type="entry name" value="Prot_kinase_dom"/>
</dbReference>
<evidence type="ECO:0000256" key="1">
    <source>
        <dbReference type="ARBA" id="ARBA00022741"/>
    </source>
</evidence>
<keyword evidence="2" id="KW-0067">ATP-binding</keyword>
<evidence type="ECO:0000313" key="4">
    <source>
        <dbReference type="EMBL" id="KAJ2929962.1"/>
    </source>
</evidence>
<protein>
    <recommendedName>
        <fullName evidence="3">Protein kinase domain-containing protein</fullName>
    </recommendedName>
</protein>
<keyword evidence="1" id="KW-0547">Nucleotide-binding</keyword>
<gene>
    <name evidence="4" type="ORF">H1R20_g7156</name>
</gene>
<dbReference type="PANTHER" id="PTHR44329">
    <property type="entry name" value="SERINE/THREONINE-PROTEIN KINASE TNNI3K-RELATED"/>
    <property type="match status" value="1"/>
</dbReference>
<dbReference type="PROSITE" id="PS00108">
    <property type="entry name" value="PROTEIN_KINASE_ST"/>
    <property type="match status" value="1"/>
</dbReference>